<evidence type="ECO:0000256" key="9">
    <source>
        <dbReference type="RuleBase" id="RU000577"/>
    </source>
</evidence>
<dbReference type="InterPro" id="IPR020591">
    <property type="entry name" value="Chromosome_initiator_DnaA-like"/>
</dbReference>
<comment type="caution">
    <text evidence="8">Lacks conserved residue(s) required for the propagation of feature annotation.</text>
</comment>
<comment type="function">
    <text evidence="8 9">Plays an essential role in the initiation and regulation of chromosomal replication. ATP-DnaA binds to the origin of replication (oriC) to initiate formation of the DNA replication initiation complex once per cell cycle. Binds the DnaA box (a 9 base pair repeat at the origin) and separates the double-stranded (ds)DNA. Forms a right-handed helical filament on oriC DNA; dsDNA binds to the exterior of the filament while single-stranded (ss)DNA is stabiized in the filament's interior. The ATP-DnaA-oriC complex binds and stabilizes one strand of the AT-rich DNA unwinding element (DUE), permitting loading of DNA polymerase. After initiation quickly degrades to an ADP-DnaA complex that is not apt for DNA replication. Binds acidic phospholipids.</text>
</comment>
<feature type="binding site" evidence="8">
    <location>
        <position position="127"/>
    </location>
    <ligand>
        <name>ATP</name>
        <dbReference type="ChEBI" id="CHEBI:30616"/>
    </ligand>
</feature>
<dbReference type="GO" id="GO:0005524">
    <property type="term" value="F:ATP binding"/>
    <property type="evidence" value="ECO:0007669"/>
    <property type="project" value="UniProtKB-UniRule"/>
</dbReference>
<dbReference type="EMBL" id="OBEN01000001">
    <property type="protein sequence ID" value="SNZ11538.1"/>
    <property type="molecule type" value="Genomic_DNA"/>
</dbReference>
<dbReference type="GO" id="GO:0006275">
    <property type="term" value="P:regulation of DNA replication"/>
    <property type="evidence" value="ECO:0007669"/>
    <property type="project" value="UniProtKB-UniRule"/>
</dbReference>
<dbReference type="GO" id="GO:0005737">
    <property type="term" value="C:cytoplasm"/>
    <property type="evidence" value="ECO:0007669"/>
    <property type="project" value="UniProtKB-SubCell"/>
</dbReference>
<feature type="region of interest" description="Domain I, interacts with DnaA modulators" evidence="8">
    <location>
        <begin position="1"/>
        <end position="72"/>
    </location>
</feature>
<evidence type="ECO:0000256" key="10">
    <source>
        <dbReference type="RuleBase" id="RU004227"/>
    </source>
</evidence>
<dbReference type="Proteomes" id="UP000218627">
    <property type="component" value="Unassembled WGS sequence"/>
</dbReference>
<keyword evidence="5 8" id="KW-0067">ATP-binding</keyword>
<evidence type="ECO:0000256" key="5">
    <source>
        <dbReference type="ARBA" id="ARBA00022840"/>
    </source>
</evidence>
<keyword evidence="4 8" id="KW-0547">Nucleotide-binding</keyword>
<evidence type="ECO:0000256" key="8">
    <source>
        <dbReference type="HAMAP-Rule" id="MF_00377"/>
    </source>
</evidence>
<evidence type="ECO:0000256" key="1">
    <source>
        <dbReference type="ARBA" id="ARBA00006583"/>
    </source>
</evidence>
<dbReference type="GO" id="GO:0008289">
    <property type="term" value="F:lipid binding"/>
    <property type="evidence" value="ECO:0007669"/>
    <property type="project" value="UniProtKB-KW"/>
</dbReference>
<dbReference type="Pfam" id="PF08299">
    <property type="entry name" value="Bac_DnaA_C"/>
    <property type="match status" value="1"/>
</dbReference>
<dbReference type="GO" id="GO:0003688">
    <property type="term" value="F:DNA replication origin binding"/>
    <property type="evidence" value="ECO:0007669"/>
    <property type="project" value="UniProtKB-UniRule"/>
</dbReference>
<dbReference type="InterPro" id="IPR013317">
    <property type="entry name" value="DnaA_dom"/>
</dbReference>
<keyword evidence="14" id="KW-1185">Reference proteome</keyword>
<dbReference type="GO" id="GO:0005886">
    <property type="term" value="C:plasma membrane"/>
    <property type="evidence" value="ECO:0007669"/>
    <property type="project" value="TreeGrafter"/>
</dbReference>
<dbReference type="PRINTS" id="PR00051">
    <property type="entry name" value="DNAA"/>
</dbReference>
<dbReference type="SMART" id="SM00382">
    <property type="entry name" value="AAA"/>
    <property type="match status" value="1"/>
</dbReference>
<accession>A0A285NQP5</accession>
<evidence type="ECO:0000256" key="6">
    <source>
        <dbReference type="ARBA" id="ARBA00023121"/>
    </source>
</evidence>
<dbReference type="CDD" id="cd00009">
    <property type="entry name" value="AAA"/>
    <property type="match status" value="1"/>
</dbReference>
<dbReference type="SUPFAM" id="SSF52540">
    <property type="entry name" value="P-loop containing nucleoside triphosphate hydrolases"/>
    <property type="match status" value="1"/>
</dbReference>
<organism evidence="13 14">
    <name type="scientific">Hydrogenobacter hydrogenophilus</name>
    <dbReference type="NCBI Taxonomy" id="35835"/>
    <lineage>
        <taxon>Bacteria</taxon>
        <taxon>Pseudomonadati</taxon>
        <taxon>Aquificota</taxon>
        <taxon>Aquificia</taxon>
        <taxon>Aquificales</taxon>
        <taxon>Aquificaceae</taxon>
        <taxon>Hydrogenobacter</taxon>
    </lineage>
</organism>
<proteinExistence type="inferred from homology"/>
<dbReference type="Gene3D" id="1.10.8.60">
    <property type="match status" value="1"/>
</dbReference>
<evidence type="ECO:0000256" key="4">
    <source>
        <dbReference type="ARBA" id="ARBA00022741"/>
    </source>
</evidence>
<feature type="binding site" evidence="8">
    <location>
        <position position="126"/>
    </location>
    <ligand>
        <name>ATP</name>
        <dbReference type="ChEBI" id="CHEBI:30616"/>
    </ligand>
</feature>
<comment type="domain">
    <text evidence="8">Domain I is involved in oligomerization and binding regulators, domain II is flexibile and of varying length in different bacteria, domain III forms the AAA+ region, while domain IV binds dsDNA.</text>
</comment>
<dbReference type="AlphaFoldDB" id="A0A285NQP5"/>
<protein>
    <recommendedName>
        <fullName evidence="8 9">Chromosomal replication initiator protein DnaA</fullName>
    </recommendedName>
</protein>
<reference evidence="14" key="1">
    <citation type="submission" date="2017-09" db="EMBL/GenBank/DDBJ databases">
        <authorList>
            <person name="Varghese N."/>
            <person name="Submissions S."/>
        </authorList>
    </citation>
    <scope>NUCLEOTIDE SEQUENCE [LARGE SCALE GENOMIC DNA]</scope>
    <source>
        <strain evidence="14">DSM 2913</strain>
    </source>
</reference>
<dbReference type="HAMAP" id="MF_00377">
    <property type="entry name" value="DnaA_bact"/>
    <property type="match status" value="1"/>
</dbReference>
<dbReference type="InterPro" id="IPR013159">
    <property type="entry name" value="DnaA_C"/>
</dbReference>
<comment type="similarity">
    <text evidence="1 8 10">Belongs to the DnaA family.</text>
</comment>
<evidence type="ECO:0000313" key="14">
    <source>
        <dbReference type="Proteomes" id="UP000218627"/>
    </source>
</evidence>
<comment type="subunit">
    <text evidence="8">Oligomerizes as a right-handed, spiral filament on DNA at oriC.</text>
</comment>
<dbReference type="PANTHER" id="PTHR30050">
    <property type="entry name" value="CHROMOSOMAL REPLICATION INITIATOR PROTEIN DNAA"/>
    <property type="match status" value="1"/>
</dbReference>
<evidence type="ECO:0000259" key="11">
    <source>
        <dbReference type="SMART" id="SM00382"/>
    </source>
</evidence>
<comment type="subcellular location">
    <subcellularLocation>
        <location evidence="8">Cytoplasm</location>
    </subcellularLocation>
</comment>
<evidence type="ECO:0000259" key="12">
    <source>
        <dbReference type="SMART" id="SM00760"/>
    </source>
</evidence>
<dbReference type="Pfam" id="PF00308">
    <property type="entry name" value="Bac_DnaA"/>
    <property type="match status" value="1"/>
</dbReference>
<dbReference type="CDD" id="cd06571">
    <property type="entry name" value="Bac_DnaA_C"/>
    <property type="match status" value="1"/>
</dbReference>
<dbReference type="SUPFAM" id="SSF48295">
    <property type="entry name" value="TrpR-like"/>
    <property type="match status" value="1"/>
</dbReference>
<dbReference type="PANTHER" id="PTHR30050:SF2">
    <property type="entry name" value="CHROMOSOMAL REPLICATION INITIATOR PROTEIN DNAA"/>
    <property type="match status" value="1"/>
</dbReference>
<dbReference type="InterPro" id="IPR003593">
    <property type="entry name" value="AAA+_ATPase"/>
</dbReference>
<sequence length="399" mass="46892">MERQDFLFFIEQTDKFAVGIFRQFKIKEEKDSVILIAPTIAYKRWAIEYIRSRLSNYTKRIEVRSVEDKEESTYEYQSGLIEKYRFENFVVGKANELVYKVCLQVGQYPGVSYNPLFIYGSVGLGKTHLLHAIGNKAMEYGYRALYSPVSDFSEEMIAYLKKGQIDTFRNKYSNVDVLLLDDVQFLSGKERTQIELFKIFEAMYTRDKQIVLVSDRHPKDLKDISDRLISRFESGLVIEIGLDDETKLSIIKQKMILYGMPLDQKLINYVFENTGYNVREIEGAIKTLKVVGMKNTSKEKNTKDIKFVVEFTARHFKLKPEDLKRESKERRIINARQIAMYLCKVVLNASYVEISRYFGKKDHTSAIYAVKKVEEKIKEDRKFKYMLTFLEKQLKKELL</sequence>
<name>A0A285NQP5_9AQUI</name>
<gene>
    <name evidence="8" type="primary">dnaA</name>
    <name evidence="13" type="ORF">SAMN06265353_0268</name>
</gene>
<feature type="binding site" evidence="8">
    <location>
        <position position="125"/>
    </location>
    <ligand>
        <name>ATP</name>
        <dbReference type="ChEBI" id="CHEBI:30616"/>
    </ligand>
</feature>
<feature type="region of interest" description="Domain IV, binds dsDNA" evidence="8">
    <location>
        <begin position="293"/>
        <end position="399"/>
    </location>
</feature>
<evidence type="ECO:0000256" key="7">
    <source>
        <dbReference type="ARBA" id="ARBA00023125"/>
    </source>
</evidence>
<dbReference type="RefSeq" id="WP_096600299.1">
    <property type="nucleotide sequence ID" value="NZ_OBEN01000001.1"/>
</dbReference>
<feature type="binding site" evidence="8">
    <location>
        <position position="123"/>
    </location>
    <ligand>
        <name>ATP</name>
        <dbReference type="ChEBI" id="CHEBI:30616"/>
    </ligand>
</feature>
<keyword evidence="7 8" id="KW-0238">DNA-binding</keyword>
<evidence type="ECO:0000256" key="2">
    <source>
        <dbReference type="ARBA" id="ARBA00022490"/>
    </source>
</evidence>
<keyword evidence="6 8" id="KW-0446">Lipid-binding</keyword>
<dbReference type="InterPro" id="IPR001957">
    <property type="entry name" value="Chromosome_initiator_DnaA"/>
</dbReference>
<dbReference type="GO" id="GO:0006270">
    <property type="term" value="P:DNA replication initiation"/>
    <property type="evidence" value="ECO:0007669"/>
    <property type="project" value="UniProtKB-UniRule"/>
</dbReference>
<dbReference type="FunFam" id="3.40.50.300:FF:000668">
    <property type="entry name" value="Chromosomal replication initiator protein DnaA"/>
    <property type="match status" value="1"/>
</dbReference>
<keyword evidence="3 8" id="KW-0235">DNA replication</keyword>
<dbReference type="InterPro" id="IPR027417">
    <property type="entry name" value="P-loop_NTPase"/>
</dbReference>
<feature type="domain" description="AAA+ ATPase" evidence="11">
    <location>
        <begin position="112"/>
        <end position="244"/>
    </location>
</feature>
<feature type="domain" description="Chromosomal replication initiator DnaA C-terminal" evidence="12">
    <location>
        <begin position="304"/>
        <end position="373"/>
    </location>
</feature>
<dbReference type="Gene3D" id="3.40.50.300">
    <property type="entry name" value="P-loop containing nucleotide triphosphate hydrolases"/>
    <property type="match status" value="1"/>
</dbReference>
<dbReference type="SMART" id="SM00760">
    <property type="entry name" value="Bac_DnaA_C"/>
    <property type="match status" value="1"/>
</dbReference>
<keyword evidence="2 8" id="KW-0963">Cytoplasm</keyword>
<dbReference type="OrthoDB" id="9807019at2"/>
<evidence type="ECO:0000313" key="13">
    <source>
        <dbReference type="EMBL" id="SNZ11538.1"/>
    </source>
</evidence>
<evidence type="ECO:0000256" key="3">
    <source>
        <dbReference type="ARBA" id="ARBA00022705"/>
    </source>
</evidence>
<dbReference type="Gene3D" id="1.10.1750.10">
    <property type="match status" value="1"/>
</dbReference>
<dbReference type="InterPro" id="IPR010921">
    <property type="entry name" value="Trp_repressor/repl_initiator"/>
</dbReference>